<evidence type="ECO:0000313" key="3">
    <source>
        <dbReference type="EMBL" id="CEL66276.1"/>
    </source>
</evidence>
<gene>
    <name evidence="3" type="ORF">BN1204_020940</name>
</gene>
<feature type="region of interest" description="Disordered" evidence="1">
    <location>
        <begin position="418"/>
        <end position="437"/>
    </location>
</feature>
<dbReference type="AlphaFoldDB" id="A0A0F7UB87"/>
<evidence type="ECO:0000256" key="2">
    <source>
        <dbReference type="SAM" id="Phobius"/>
    </source>
</evidence>
<feature type="compositionally biased region" description="Low complexity" evidence="1">
    <location>
        <begin position="462"/>
        <end position="471"/>
    </location>
</feature>
<proteinExistence type="predicted"/>
<dbReference type="EMBL" id="LN714481">
    <property type="protein sequence ID" value="CEL66276.1"/>
    <property type="molecule type" value="Genomic_DNA"/>
</dbReference>
<feature type="region of interest" description="Disordered" evidence="1">
    <location>
        <begin position="567"/>
        <end position="649"/>
    </location>
</feature>
<feature type="region of interest" description="Disordered" evidence="1">
    <location>
        <begin position="456"/>
        <end position="489"/>
    </location>
</feature>
<evidence type="ECO:0000256" key="1">
    <source>
        <dbReference type="SAM" id="MobiDB-lite"/>
    </source>
</evidence>
<feature type="transmembrane region" description="Helical" evidence="2">
    <location>
        <begin position="79"/>
        <end position="102"/>
    </location>
</feature>
<evidence type="ECO:0008006" key="4">
    <source>
        <dbReference type="Google" id="ProtNLM"/>
    </source>
</evidence>
<keyword evidence="2" id="KW-0472">Membrane</keyword>
<protein>
    <recommendedName>
        <fullName evidence="4">Transmembrane protein</fullName>
    </recommendedName>
</protein>
<feature type="compositionally biased region" description="Low complexity" evidence="1">
    <location>
        <begin position="640"/>
        <end position="649"/>
    </location>
</feature>
<accession>A0A0F7UB87</accession>
<keyword evidence="2" id="KW-1133">Transmembrane helix</keyword>
<feature type="compositionally biased region" description="Polar residues" evidence="1">
    <location>
        <begin position="179"/>
        <end position="196"/>
    </location>
</feature>
<feature type="compositionally biased region" description="Polar residues" evidence="1">
    <location>
        <begin position="144"/>
        <end position="167"/>
    </location>
</feature>
<organism evidence="3">
    <name type="scientific">Neospora caninum (strain Liverpool)</name>
    <dbReference type="NCBI Taxonomy" id="572307"/>
    <lineage>
        <taxon>Eukaryota</taxon>
        <taxon>Sar</taxon>
        <taxon>Alveolata</taxon>
        <taxon>Apicomplexa</taxon>
        <taxon>Conoidasida</taxon>
        <taxon>Coccidia</taxon>
        <taxon>Eucoccidiorida</taxon>
        <taxon>Eimeriorina</taxon>
        <taxon>Sarcocystidae</taxon>
        <taxon>Neospora</taxon>
    </lineage>
</organism>
<feature type="region of interest" description="Disordered" evidence="1">
    <location>
        <begin position="144"/>
        <end position="272"/>
    </location>
</feature>
<keyword evidence="2" id="KW-0812">Transmembrane</keyword>
<sequence>MNRVRRPRVVLPSSEPGSPFSRPYVPSEPLQSRPPRLPACSSLASPSPCIACASPVCLLRRPQMSVALPPPRRSLRPRVAFRTSLALLAVATACLFSCAALASSEVDSDRSQAPPRRLEAGPESLQPLQEANAESLQLLQEANTESLQPPQETNTDSLQPLQETNTESPKRRLKMRQEVSFSTTLRPAGSSRTPTGGETKESTAGFAKRRGGTEEPKKEPRPAAKDERKAVEAPLEKPPRRNPEEAGRDDAELEKRRKAEAEPQPAESLKVRLDHVRIEDIDGPESRMSRDYVPRPSNPFYGHHSLGTKGKHLVYPSGLPYVYEAVATHSPSPSPASLSLSEPGACAFFLYVHPLYPTYTNSGDPTRVPGPNGGAYESASTLWYWQLRELRRRGEHDVAVLFFPHFHPRMLSVGSLAHARKTRGNRRTSEAQGIRQHAGWLASQTRTVLELLLGEASREDGGAQPPAAADGESGDARETRTGEQIGSAGDDGASLLRAAGLLDLQQKCRRWDVFFLGWGTGGLSLRAMLSLGAAMWVNKEGWFEEVTKLHALFEAVGVQASAETEATEQVEVDASGKRGVVVPEAGASSRKTRSSHRGQTQAGEERDAPASSGRSADWDSRRGTSESNAAELDSEEATEGAIAGAQPGAPAASVHLRTVSFLGVPHAGVGSQSGKNRGIEKLGWTKWLMGLVPESLMRRFGNTTYRRELLHVDPDRVLCSLAQEEKQNYSFPAREGSLLSAFETVLFYGFLNTEYDFPTLSQLGVSEALLLTSEAVDLLQSNPEAQSRFFYMNPLQTSLNKIDIMASTRFAPLVQDRSTCSSLSLRKVYSFVLKVLEVVNRYQTPKSVVPRRYIALKGRNFYDTPDDASSWTHLFHEKEKHENAAASRYIYIHQAVRMMQSAEAQELPFDDDHHEQISGAWFYRRA</sequence>
<feature type="compositionally biased region" description="Basic and acidic residues" evidence="1">
    <location>
        <begin position="211"/>
        <end position="261"/>
    </location>
</feature>
<name>A0A0F7UB87_NEOCL</name>
<feature type="region of interest" description="Disordered" evidence="1">
    <location>
        <begin position="1"/>
        <end position="31"/>
    </location>
</feature>
<reference evidence="3" key="1">
    <citation type="journal article" date="2015" name="PLoS ONE">
        <title>Comprehensive Evaluation of Toxoplasma gondii VEG and Neospora caninum LIV Genomes with Tachyzoite Stage Transcriptome and Proteome Defines Novel Transcript Features.</title>
        <authorList>
            <person name="Ramaprasad A."/>
            <person name="Mourier T."/>
            <person name="Naeem R."/>
            <person name="Malas T.B."/>
            <person name="Moussa E."/>
            <person name="Panigrahi A."/>
            <person name="Vermont S.J."/>
            <person name="Otto T.D."/>
            <person name="Wastling J."/>
            <person name="Pain A."/>
        </authorList>
    </citation>
    <scope>NUCLEOTIDE SEQUENCE</scope>
    <source>
        <strain evidence="3">Liverpool</strain>
    </source>
</reference>